<dbReference type="EMBL" id="JBBPBM010000007">
    <property type="protein sequence ID" value="KAK8574983.1"/>
    <property type="molecule type" value="Genomic_DNA"/>
</dbReference>
<dbReference type="Proteomes" id="UP001472677">
    <property type="component" value="Unassembled WGS sequence"/>
</dbReference>
<feature type="region of interest" description="Disordered" evidence="1">
    <location>
        <begin position="133"/>
        <end position="161"/>
    </location>
</feature>
<proteinExistence type="predicted"/>
<reference evidence="2 3" key="1">
    <citation type="journal article" date="2024" name="G3 (Bethesda)">
        <title>Genome assembly of Hibiscus sabdariffa L. provides insights into metabolisms of medicinal natural products.</title>
        <authorList>
            <person name="Kim T."/>
        </authorList>
    </citation>
    <scope>NUCLEOTIDE SEQUENCE [LARGE SCALE GENOMIC DNA]</scope>
    <source>
        <strain evidence="2">TK-2024</strain>
        <tissue evidence="2">Old leaves</tissue>
    </source>
</reference>
<evidence type="ECO:0000313" key="2">
    <source>
        <dbReference type="EMBL" id="KAK8574983.1"/>
    </source>
</evidence>
<sequence>MGKEKEEDLGNNDMEDVSWLCSLSESELDLLISIKKLALKRASAIGHVQLAKKFDLKMLRALGFILMECLKEKVKDLSLIPGVDESAAFLDSSNLLKCELGELMKTDEINEFIAFTTRKEFLKRLRGKDDLVRSSKRHKAKDEEEEAEEDYNNTCNTHLTR</sequence>
<comment type="caution">
    <text evidence="2">The sequence shown here is derived from an EMBL/GenBank/DDBJ whole genome shotgun (WGS) entry which is preliminary data.</text>
</comment>
<protein>
    <submittedName>
        <fullName evidence="2">Uncharacterized protein</fullName>
    </submittedName>
</protein>
<gene>
    <name evidence="2" type="ORF">V6N12_062660</name>
</gene>
<dbReference type="PANTHER" id="PTHR48237:SF1">
    <property type="entry name" value="SPC97_SPC98 FAMILY OF SPINDLE POLE BODY (SBP) COMPONENT"/>
    <property type="match status" value="1"/>
</dbReference>
<evidence type="ECO:0000256" key="1">
    <source>
        <dbReference type="SAM" id="MobiDB-lite"/>
    </source>
</evidence>
<accession>A0ABR2F9J3</accession>
<dbReference type="PANTHER" id="PTHR48237">
    <property type="entry name" value="GAMMA-TUBULIN COMPLEX COMPONENT"/>
    <property type="match status" value="1"/>
</dbReference>
<feature type="compositionally biased region" description="Polar residues" evidence="1">
    <location>
        <begin position="152"/>
        <end position="161"/>
    </location>
</feature>
<evidence type="ECO:0000313" key="3">
    <source>
        <dbReference type="Proteomes" id="UP001472677"/>
    </source>
</evidence>
<organism evidence="2 3">
    <name type="scientific">Hibiscus sabdariffa</name>
    <name type="common">roselle</name>
    <dbReference type="NCBI Taxonomy" id="183260"/>
    <lineage>
        <taxon>Eukaryota</taxon>
        <taxon>Viridiplantae</taxon>
        <taxon>Streptophyta</taxon>
        <taxon>Embryophyta</taxon>
        <taxon>Tracheophyta</taxon>
        <taxon>Spermatophyta</taxon>
        <taxon>Magnoliopsida</taxon>
        <taxon>eudicotyledons</taxon>
        <taxon>Gunneridae</taxon>
        <taxon>Pentapetalae</taxon>
        <taxon>rosids</taxon>
        <taxon>malvids</taxon>
        <taxon>Malvales</taxon>
        <taxon>Malvaceae</taxon>
        <taxon>Malvoideae</taxon>
        <taxon>Hibiscus</taxon>
    </lineage>
</organism>
<keyword evidence="3" id="KW-1185">Reference proteome</keyword>
<name>A0ABR2F9J3_9ROSI</name>